<evidence type="ECO:0000313" key="1">
    <source>
        <dbReference type="EMBL" id="EFW05009.1"/>
    </source>
</evidence>
<evidence type="ECO:0000313" key="2">
    <source>
        <dbReference type="Proteomes" id="UP000003157"/>
    </source>
</evidence>
<dbReference type="eggNOG" id="ENOG503442I">
    <property type="taxonomic scope" value="Bacteria"/>
</dbReference>
<organism evidence="1 2">
    <name type="scientific">Coprobacillus cateniformis</name>
    <dbReference type="NCBI Taxonomy" id="100884"/>
    <lineage>
        <taxon>Bacteria</taxon>
        <taxon>Bacillati</taxon>
        <taxon>Bacillota</taxon>
        <taxon>Erysipelotrichia</taxon>
        <taxon>Erysipelotrichales</taxon>
        <taxon>Coprobacillaceae</taxon>
        <taxon>Coprobacillus</taxon>
    </lineage>
</organism>
<reference evidence="1 2" key="1">
    <citation type="submission" date="2010-12" db="EMBL/GenBank/DDBJ databases">
        <title>The Genome Sequence of Coprobacillus sp. strain 29_1.</title>
        <authorList>
            <consortium name="The Broad Institute Genome Sequencing Platform"/>
            <person name="Earl A."/>
            <person name="Ward D."/>
            <person name="Feldgarden M."/>
            <person name="Gevers D."/>
            <person name="Daigneault M."/>
            <person name="Sibley C.D."/>
            <person name="White A."/>
            <person name="Strauss J."/>
            <person name="Allen-Vercoe E."/>
            <person name="Young S.K."/>
            <person name="Zeng Q."/>
            <person name="Gargeya S."/>
            <person name="Fitzgerald M."/>
            <person name="Haas B."/>
            <person name="Abouelleil A."/>
            <person name="Alvarado L."/>
            <person name="Arachchi H.M."/>
            <person name="Berlin A."/>
            <person name="Brown A."/>
            <person name="Chapman S.B."/>
            <person name="Chen Z."/>
            <person name="Dunbar C."/>
            <person name="Freedman E."/>
            <person name="Gearin G."/>
            <person name="Gellesch M."/>
            <person name="Goldberg J."/>
            <person name="Griggs A."/>
            <person name="Gujja S."/>
            <person name="Heilman E."/>
            <person name="Heiman D."/>
            <person name="Howarth C."/>
            <person name="Larson L."/>
            <person name="Lui A."/>
            <person name="MacDonald P.J.P."/>
            <person name="Mehta T."/>
            <person name="Montmayeur A."/>
            <person name="Murphy C."/>
            <person name="Neiman D."/>
            <person name="Pearson M."/>
            <person name="Priest M."/>
            <person name="Roberts A."/>
            <person name="Saif S."/>
            <person name="Shea T."/>
            <person name="Shenoy N."/>
            <person name="Sisk P."/>
            <person name="Stolte C."/>
            <person name="Sykes S."/>
            <person name="White J."/>
            <person name="Yandava C."/>
            <person name="Nusbaum C."/>
            <person name="Birren B."/>
        </authorList>
    </citation>
    <scope>NUCLEOTIDE SEQUENCE [LARGE SCALE GENOMIC DNA]</scope>
    <source>
        <strain evidence="1 2">29_1</strain>
    </source>
</reference>
<dbReference type="EMBL" id="ADKX01000030">
    <property type="protein sequence ID" value="EFW05009.1"/>
    <property type="molecule type" value="Genomic_DNA"/>
</dbReference>
<name>E7GA01_9FIRM</name>
<sequence>MSIWGDRNRPYTSFEVSADEAPCLAVILSVKDVPTVIIMGPHAKHYRQKTVEKTDNNCN</sequence>
<dbReference type="AlphaFoldDB" id="E7GA01"/>
<keyword evidence="2" id="KW-1185">Reference proteome</keyword>
<dbReference type="Proteomes" id="UP000003157">
    <property type="component" value="Unassembled WGS sequence"/>
</dbReference>
<protein>
    <submittedName>
        <fullName evidence="1">Uncharacterized protein</fullName>
    </submittedName>
</protein>
<dbReference type="OrthoDB" id="1423323at1239"/>
<comment type="caution">
    <text evidence="1">The sequence shown here is derived from an EMBL/GenBank/DDBJ whole genome shotgun (WGS) entry which is preliminary data.</text>
</comment>
<dbReference type="GeneID" id="78231192"/>
<dbReference type="HOGENOM" id="CLU_2952525_0_0_9"/>
<dbReference type="RefSeq" id="WP_008788699.1">
    <property type="nucleotide sequence ID" value="NZ_AKCB01000003.1"/>
</dbReference>
<accession>E7GA01</accession>
<gene>
    <name evidence="1" type="ORF">HMPREF9488_01591</name>
</gene>
<proteinExistence type="predicted"/>